<accession>M1N3F2</accession>
<dbReference type="PATRIC" id="fig|931276.5.peg.4265"/>
<gene>
    <name evidence="1" type="ORF">Cspa_c42340</name>
</gene>
<organism evidence="1 2">
    <name type="scientific">Clostridium saccharoperbutylacetonicum N1-4(HMT)</name>
    <dbReference type="NCBI Taxonomy" id="931276"/>
    <lineage>
        <taxon>Bacteria</taxon>
        <taxon>Bacillati</taxon>
        <taxon>Bacillota</taxon>
        <taxon>Clostridia</taxon>
        <taxon>Eubacteriales</taxon>
        <taxon>Clostridiaceae</taxon>
        <taxon>Clostridium</taxon>
    </lineage>
</organism>
<protein>
    <submittedName>
        <fullName evidence="1">Uncharacterized protein</fullName>
    </submittedName>
</protein>
<sequence>MVKLKYSALYTDSLGCEQAEVYVSKKGFQLQVRNCIFENQDFDFDFYVKNSEEAKQYFYLKEDELIDYCIDIKMPMKLKSNDQEVVKEFLLRIEKNKNYYNNSLSLNLNDQNFRVEGYDLQELLCRMKEELSHEYIFKNDFTSIFELYEAGNDNKNNYEKLKFSLNRKSYSTSC</sequence>
<dbReference type="HOGENOM" id="CLU_107067_0_0_9"/>
<dbReference type="RefSeq" id="WP_015394298.1">
    <property type="nucleotide sequence ID" value="NC_020291.1"/>
</dbReference>
<dbReference type="AlphaFoldDB" id="M1N3F2"/>
<dbReference type="InterPro" id="IPR046271">
    <property type="entry name" value="DUF6304"/>
</dbReference>
<dbReference type="KEGG" id="csr:Cspa_c42340"/>
<proteinExistence type="predicted"/>
<evidence type="ECO:0000313" key="1">
    <source>
        <dbReference type="EMBL" id="AGF57987.1"/>
    </source>
</evidence>
<dbReference type="Proteomes" id="UP000011728">
    <property type="component" value="Chromosome"/>
</dbReference>
<keyword evidence="2" id="KW-1185">Reference proteome</keyword>
<dbReference type="eggNOG" id="ENOG5030GEV">
    <property type="taxonomic scope" value="Bacteria"/>
</dbReference>
<dbReference type="EMBL" id="CP004121">
    <property type="protein sequence ID" value="AGF57987.1"/>
    <property type="molecule type" value="Genomic_DNA"/>
</dbReference>
<name>M1N3F2_9CLOT</name>
<evidence type="ECO:0000313" key="2">
    <source>
        <dbReference type="Proteomes" id="UP000011728"/>
    </source>
</evidence>
<dbReference type="Pfam" id="PF19822">
    <property type="entry name" value="DUF6304"/>
    <property type="match status" value="1"/>
</dbReference>
<reference evidence="1 2" key="1">
    <citation type="submission" date="2013-02" db="EMBL/GenBank/DDBJ databases">
        <title>Genome sequence of Clostridium saccharoperbutylacetonicum N1-4(HMT).</title>
        <authorList>
            <person name="Poehlein A."/>
            <person name="Daniel R."/>
        </authorList>
    </citation>
    <scope>NUCLEOTIDE SEQUENCE [LARGE SCALE GENOMIC DNA]</scope>
    <source>
        <strain evidence="2">N1-4(HMT)</strain>
    </source>
</reference>